<reference evidence="1" key="1">
    <citation type="submission" date="2016-08" db="EMBL/GenBank/DDBJ databases">
        <authorList>
            <person name="Ngugi D.K."/>
            <person name="Miyake S."/>
            <person name="Stingl U."/>
        </authorList>
    </citation>
    <scope>NUCLEOTIDE SEQUENCE</scope>
    <source>
        <strain evidence="1">SCG-D08WGA-EpuloA1</strain>
    </source>
</reference>
<dbReference type="Proteomes" id="UP000188637">
    <property type="component" value="Unassembled WGS sequence"/>
</dbReference>
<organism evidence="1 2">
    <name type="scientific">Candidatus Epulonipiscium fishelsonii</name>
    <dbReference type="NCBI Taxonomy" id="77094"/>
    <lineage>
        <taxon>Bacteria</taxon>
        <taxon>Bacillati</taxon>
        <taxon>Bacillota</taxon>
        <taxon>Clostridia</taxon>
        <taxon>Lachnospirales</taxon>
        <taxon>Lachnospiraceae</taxon>
        <taxon>Candidatus Epulonipiscium</taxon>
    </lineage>
</organism>
<proteinExistence type="predicted"/>
<evidence type="ECO:0000313" key="1">
    <source>
        <dbReference type="EMBL" id="ONI45581.1"/>
    </source>
</evidence>
<accession>A0ACC8XJ07</accession>
<protein>
    <submittedName>
        <fullName evidence="1">Uncharacterized protein</fullName>
    </submittedName>
</protein>
<sequence length="434" mass="48508">MRKYFALIAITCLTGGVFVGCSGEEETSSNGVKEITIPHYKIGQNVGAKFFLPQVERFNTLYAEKYKINIEELPQDGYNDKIKQLAQQNKLPALVEAGDLDWINSYIIPNKKYYDLSEFISSNEYLSDVVIKESLQYNTQEDGSVSTFPRTSTRPIGLFYNSTLYTPDKPIKDMSIDEFVQSLEDNKLAFMTGENAWTTMLFYTSLIANEEGGIDLLNSGIKNRITDFNNDVFINATTKLQEIAMRYGSSNMLGAVYADAANSFMSKNAAIIFNGSWMGGDFEQSSADKWSNGFDGTQVVSDIYPGDVAVDNVQAIGWWIPEGLPEDELEVALAFLEFINTPEELEAYVLQEGGVIPNLEMSEEFKEKQKELVLLNQLNSSVDSETNIVPAFEHVVHNSIAQEEFGKLLPKLFDGSITPEEFCATLTEKAQSIE</sequence>
<comment type="caution">
    <text evidence="1">The sequence shown here is derived from an EMBL/GenBank/DDBJ whole genome shotgun (WGS) entry which is preliminary data.</text>
</comment>
<keyword evidence="2" id="KW-1185">Reference proteome</keyword>
<dbReference type="EMBL" id="LJHD01000053">
    <property type="protein sequence ID" value="ONI45581.1"/>
    <property type="molecule type" value="Genomic_DNA"/>
</dbReference>
<name>A0ACC8XJ07_9FIRM</name>
<gene>
    <name evidence="1" type="ORF">AN640_04395</name>
</gene>
<evidence type="ECO:0000313" key="2">
    <source>
        <dbReference type="Proteomes" id="UP000188637"/>
    </source>
</evidence>